<organism evidence="2 3">
    <name type="scientific">Pieris brassicae</name>
    <name type="common">White butterfly</name>
    <name type="synonym">Large white butterfly</name>
    <dbReference type="NCBI Taxonomy" id="7116"/>
    <lineage>
        <taxon>Eukaryota</taxon>
        <taxon>Metazoa</taxon>
        <taxon>Ecdysozoa</taxon>
        <taxon>Arthropoda</taxon>
        <taxon>Hexapoda</taxon>
        <taxon>Insecta</taxon>
        <taxon>Pterygota</taxon>
        <taxon>Neoptera</taxon>
        <taxon>Endopterygota</taxon>
        <taxon>Lepidoptera</taxon>
        <taxon>Glossata</taxon>
        <taxon>Ditrysia</taxon>
        <taxon>Papilionoidea</taxon>
        <taxon>Pieridae</taxon>
        <taxon>Pierinae</taxon>
        <taxon>Pieris</taxon>
    </lineage>
</organism>
<reference evidence="2" key="1">
    <citation type="submission" date="2022-05" db="EMBL/GenBank/DDBJ databases">
        <authorList>
            <person name="Okamura Y."/>
        </authorList>
    </citation>
    <scope>NUCLEOTIDE SEQUENCE</scope>
</reference>
<evidence type="ECO:0000313" key="2">
    <source>
        <dbReference type="EMBL" id="CAH4034436.1"/>
    </source>
</evidence>
<feature type="transmembrane region" description="Helical" evidence="1">
    <location>
        <begin position="29"/>
        <end position="48"/>
    </location>
</feature>
<keyword evidence="1" id="KW-0472">Membrane</keyword>
<accession>A0A9P0TVX4</accession>
<comment type="caution">
    <text evidence="2">The sequence shown here is derived from an EMBL/GenBank/DDBJ whole genome shotgun (WGS) entry which is preliminary data.</text>
</comment>
<evidence type="ECO:0000313" key="3">
    <source>
        <dbReference type="Proteomes" id="UP001152562"/>
    </source>
</evidence>
<dbReference type="EMBL" id="CALOZG010000040">
    <property type="protein sequence ID" value="CAH4034436.1"/>
    <property type="molecule type" value="Genomic_DNA"/>
</dbReference>
<proteinExistence type="predicted"/>
<dbReference type="Proteomes" id="UP001152562">
    <property type="component" value="Unassembled WGS sequence"/>
</dbReference>
<keyword evidence="1" id="KW-1133">Transmembrane helix</keyword>
<gene>
    <name evidence="2" type="ORF">PIBRA_LOCUS10619</name>
</gene>
<protein>
    <submittedName>
        <fullName evidence="2">Uncharacterized protein</fullName>
    </submittedName>
</protein>
<keyword evidence="1" id="KW-0812">Transmembrane</keyword>
<evidence type="ECO:0000256" key="1">
    <source>
        <dbReference type="SAM" id="Phobius"/>
    </source>
</evidence>
<sequence>MGKSYSKDEVIIAQSGTVQQSMDYQTTTMLIIAVLLGVIIVFAIIVYCRHRLNKFEKKLSRMASQQTVVPALPASDDAY</sequence>
<keyword evidence="3" id="KW-1185">Reference proteome</keyword>
<dbReference type="AlphaFoldDB" id="A0A9P0TVX4"/>
<name>A0A9P0TVX4_PIEBR</name>